<evidence type="ECO:0000313" key="2">
    <source>
        <dbReference type="Proteomes" id="UP000010445"/>
    </source>
</evidence>
<name>L1MA73_9CORY</name>
<organism evidence="1 2">
    <name type="scientific">Corynebacterium durum F0235</name>
    <dbReference type="NCBI Taxonomy" id="1035195"/>
    <lineage>
        <taxon>Bacteria</taxon>
        <taxon>Bacillati</taxon>
        <taxon>Actinomycetota</taxon>
        <taxon>Actinomycetes</taxon>
        <taxon>Mycobacteriales</taxon>
        <taxon>Corynebacteriaceae</taxon>
        <taxon>Corynebacterium</taxon>
    </lineage>
</organism>
<comment type="caution">
    <text evidence="1">The sequence shown here is derived from an EMBL/GenBank/DDBJ whole genome shotgun (WGS) entry which is preliminary data.</text>
</comment>
<evidence type="ECO:0000313" key="1">
    <source>
        <dbReference type="EMBL" id="EKX88127.1"/>
    </source>
</evidence>
<dbReference type="Proteomes" id="UP000010445">
    <property type="component" value="Unassembled WGS sequence"/>
</dbReference>
<dbReference type="EMBL" id="AMEM01000040">
    <property type="protein sequence ID" value="EKX88127.1"/>
    <property type="molecule type" value="Genomic_DNA"/>
</dbReference>
<dbReference type="HOGENOM" id="CLU_1746537_0_0_11"/>
<dbReference type="PATRIC" id="fig|1035195.3.peg.2225"/>
<gene>
    <name evidence="1" type="ORF">HMPREF9997_02491</name>
</gene>
<reference evidence="1 2" key="1">
    <citation type="submission" date="2012-05" db="EMBL/GenBank/DDBJ databases">
        <authorList>
            <person name="Weinstock G."/>
            <person name="Sodergren E."/>
            <person name="Lobos E.A."/>
            <person name="Fulton L."/>
            <person name="Fulton R."/>
            <person name="Courtney L."/>
            <person name="Fronick C."/>
            <person name="O'Laughlin M."/>
            <person name="Godfrey J."/>
            <person name="Wilson R.M."/>
            <person name="Miner T."/>
            <person name="Farmer C."/>
            <person name="Delehaunty K."/>
            <person name="Cordes M."/>
            <person name="Minx P."/>
            <person name="Tomlinson C."/>
            <person name="Chen J."/>
            <person name="Wollam A."/>
            <person name="Pepin K.H."/>
            <person name="Bhonagiri V."/>
            <person name="Zhang X."/>
            <person name="Suruliraj S."/>
            <person name="Warren W."/>
            <person name="Mitreva M."/>
            <person name="Mardis E.R."/>
            <person name="Wilson R.K."/>
        </authorList>
    </citation>
    <scope>NUCLEOTIDE SEQUENCE [LARGE SCALE GENOMIC DNA]</scope>
    <source>
        <strain evidence="1 2">F0235</strain>
    </source>
</reference>
<keyword evidence="2" id="KW-1185">Reference proteome</keyword>
<proteinExistence type="predicted"/>
<protein>
    <submittedName>
        <fullName evidence="1">Uncharacterized protein</fullName>
    </submittedName>
</protein>
<accession>L1MA73</accession>
<sequence length="149" mass="16098">MSFINIFSVHSKIPKEPHMSLSRPLVRAAIVGATVALTALGLSPLASADDLEGTFQPSTGEIVRIKYTDASGLFCMRVDSNKPNAGDFNVSLVPEIPKGATASSAVGFLVQPNTGWKCEDHPKFADEDTLYTYTVSRDKVAKYEGTFRT</sequence>
<dbReference type="AlphaFoldDB" id="L1MA73"/>